<evidence type="ECO:0000256" key="1">
    <source>
        <dbReference type="ARBA" id="ARBA00023015"/>
    </source>
</evidence>
<dbReference type="SMART" id="SM00419">
    <property type="entry name" value="HTH_CRP"/>
    <property type="match status" value="1"/>
</dbReference>
<keyword evidence="1" id="KW-0805">Transcription regulation</keyword>
<dbReference type="Gene3D" id="2.60.120.10">
    <property type="entry name" value="Jelly Rolls"/>
    <property type="match status" value="1"/>
</dbReference>
<evidence type="ECO:0000313" key="6">
    <source>
        <dbReference type="EMBL" id="MDO1448392.1"/>
    </source>
</evidence>
<comment type="caution">
    <text evidence="6">The sequence shown here is derived from an EMBL/GenBank/DDBJ whole genome shotgun (WGS) entry which is preliminary data.</text>
</comment>
<organism evidence="6 7">
    <name type="scientific">Rhodocytophaga aerolata</name>
    <dbReference type="NCBI Taxonomy" id="455078"/>
    <lineage>
        <taxon>Bacteria</taxon>
        <taxon>Pseudomonadati</taxon>
        <taxon>Bacteroidota</taxon>
        <taxon>Cytophagia</taxon>
        <taxon>Cytophagales</taxon>
        <taxon>Rhodocytophagaceae</taxon>
        <taxon>Rhodocytophaga</taxon>
    </lineage>
</organism>
<dbReference type="InterPro" id="IPR018490">
    <property type="entry name" value="cNMP-bd_dom_sf"/>
</dbReference>
<dbReference type="SUPFAM" id="SSF51206">
    <property type="entry name" value="cAMP-binding domain-like"/>
    <property type="match status" value="1"/>
</dbReference>
<dbReference type="InterPro" id="IPR012318">
    <property type="entry name" value="HTH_CRP"/>
</dbReference>
<evidence type="ECO:0000259" key="4">
    <source>
        <dbReference type="PROSITE" id="PS50042"/>
    </source>
</evidence>
<evidence type="ECO:0000313" key="7">
    <source>
        <dbReference type="Proteomes" id="UP001168528"/>
    </source>
</evidence>
<dbReference type="Gene3D" id="1.10.10.10">
    <property type="entry name" value="Winged helix-like DNA-binding domain superfamily/Winged helix DNA-binding domain"/>
    <property type="match status" value="1"/>
</dbReference>
<dbReference type="InterPro" id="IPR014710">
    <property type="entry name" value="RmlC-like_jellyroll"/>
</dbReference>
<feature type="domain" description="HTH crp-type" evidence="5">
    <location>
        <begin position="146"/>
        <end position="212"/>
    </location>
</feature>
<keyword evidence="7" id="KW-1185">Reference proteome</keyword>
<keyword evidence="2" id="KW-0238">DNA-binding</keyword>
<protein>
    <submittedName>
        <fullName evidence="6">Crp/Fnr family transcriptional regulator</fullName>
    </submittedName>
</protein>
<proteinExistence type="predicted"/>
<dbReference type="Proteomes" id="UP001168528">
    <property type="component" value="Unassembled WGS sequence"/>
</dbReference>
<dbReference type="PRINTS" id="PR00034">
    <property type="entry name" value="HTHCRP"/>
</dbReference>
<dbReference type="Pfam" id="PF13545">
    <property type="entry name" value="HTH_Crp_2"/>
    <property type="match status" value="1"/>
</dbReference>
<evidence type="ECO:0000256" key="2">
    <source>
        <dbReference type="ARBA" id="ARBA00023125"/>
    </source>
</evidence>
<keyword evidence="3" id="KW-0804">Transcription</keyword>
<feature type="domain" description="Cyclic nucleotide-binding" evidence="4">
    <location>
        <begin position="29"/>
        <end position="76"/>
    </location>
</feature>
<dbReference type="CDD" id="cd00092">
    <property type="entry name" value="HTH_CRP"/>
    <property type="match status" value="1"/>
</dbReference>
<dbReference type="PROSITE" id="PS50042">
    <property type="entry name" value="CNMP_BINDING_3"/>
    <property type="match status" value="1"/>
</dbReference>
<name>A0ABT8RCA8_9BACT</name>
<evidence type="ECO:0000259" key="5">
    <source>
        <dbReference type="PROSITE" id="PS51063"/>
    </source>
</evidence>
<dbReference type="RefSeq" id="WP_302039193.1">
    <property type="nucleotide sequence ID" value="NZ_JAUKPO010000011.1"/>
</dbReference>
<evidence type="ECO:0000256" key="3">
    <source>
        <dbReference type="ARBA" id="ARBA00023163"/>
    </source>
</evidence>
<dbReference type="InterPro" id="IPR036390">
    <property type="entry name" value="WH_DNA-bd_sf"/>
</dbReference>
<dbReference type="SUPFAM" id="SSF46785">
    <property type="entry name" value="Winged helix' DNA-binding domain"/>
    <property type="match status" value="1"/>
</dbReference>
<gene>
    <name evidence="6" type="ORF">Q0590_19105</name>
</gene>
<dbReference type="PROSITE" id="PS51063">
    <property type="entry name" value="HTH_CRP_2"/>
    <property type="match status" value="1"/>
</dbReference>
<dbReference type="InterPro" id="IPR000595">
    <property type="entry name" value="cNMP-bd_dom"/>
</dbReference>
<dbReference type="InterPro" id="IPR036388">
    <property type="entry name" value="WH-like_DNA-bd_sf"/>
</dbReference>
<accession>A0ABT8RCA8</accession>
<dbReference type="EMBL" id="JAUKPO010000011">
    <property type="protein sequence ID" value="MDO1448392.1"/>
    <property type="molecule type" value="Genomic_DNA"/>
</dbReference>
<sequence length="219" mass="25172">MDVQELKAYLPAITDPNLLEAISKHGKIYELNAGESLMEPGHYIKMVPLILQGSIKVMRVDSEGRELFLYYLDAGDSCALTLTCCSNLQKSDIKAVAEEKTNVIGIPLGLHEIWTNEYRQWKDFVALTYQTRFQELLNALDAVAFKKMDERLLNYLITKAKQLKTNELSITHQEIASELSTSREVISRLMKQLEKTKLIELGRNKVYVRDDIEAFMKRR</sequence>
<reference evidence="6" key="1">
    <citation type="submission" date="2023-07" db="EMBL/GenBank/DDBJ databases">
        <title>The genome sequence of Rhodocytophaga aerolata KACC 12507.</title>
        <authorList>
            <person name="Zhang X."/>
        </authorList>
    </citation>
    <scope>NUCLEOTIDE SEQUENCE</scope>
    <source>
        <strain evidence="6">KACC 12507</strain>
    </source>
</reference>